<protein>
    <submittedName>
        <fullName evidence="2">Armadillo repeat-containing protein 2</fullName>
    </submittedName>
</protein>
<dbReference type="PANTHER" id="PTHR21356:SF1">
    <property type="entry name" value="ARMADILLO REPEAT-CONTAINING PROTEIN 2"/>
    <property type="match status" value="1"/>
</dbReference>
<dbReference type="AlphaFoldDB" id="A0A091T6J0"/>
<dbReference type="InterPro" id="IPR038905">
    <property type="entry name" value="ARMC2"/>
</dbReference>
<organism evidence="2 3">
    <name type="scientific">Phaethon lepturus</name>
    <name type="common">White-tailed tropicbird</name>
    <dbReference type="NCBI Taxonomy" id="97097"/>
    <lineage>
        <taxon>Eukaryota</taxon>
        <taxon>Metazoa</taxon>
        <taxon>Chordata</taxon>
        <taxon>Craniata</taxon>
        <taxon>Vertebrata</taxon>
        <taxon>Euteleostomi</taxon>
        <taxon>Archelosauria</taxon>
        <taxon>Archosauria</taxon>
        <taxon>Dinosauria</taxon>
        <taxon>Saurischia</taxon>
        <taxon>Theropoda</taxon>
        <taxon>Coelurosauria</taxon>
        <taxon>Aves</taxon>
        <taxon>Neognathae</taxon>
        <taxon>Neoaves</taxon>
        <taxon>Phaethontimorphae</taxon>
        <taxon>Phaethontiformes</taxon>
        <taxon>Phaethontidae</taxon>
        <taxon>Phaethon</taxon>
    </lineage>
</organism>
<name>A0A091T6J0_PHALP</name>
<dbReference type="GO" id="GO:0007288">
    <property type="term" value="P:sperm axoneme assembly"/>
    <property type="evidence" value="ECO:0007669"/>
    <property type="project" value="TreeGrafter"/>
</dbReference>
<reference evidence="2 3" key="1">
    <citation type="submission" date="2014-04" db="EMBL/GenBank/DDBJ databases">
        <title>Genome evolution of avian class.</title>
        <authorList>
            <person name="Zhang G."/>
            <person name="Li C."/>
        </authorList>
    </citation>
    <scope>NUCLEOTIDE SEQUENCE [LARGE SCALE GENOMIC DNA]</scope>
    <source>
        <strain evidence="2">BGI_N335</strain>
    </source>
</reference>
<dbReference type="Proteomes" id="UP000053638">
    <property type="component" value="Unassembled WGS sequence"/>
</dbReference>
<evidence type="ECO:0000313" key="2">
    <source>
        <dbReference type="EMBL" id="KFQ69207.1"/>
    </source>
</evidence>
<sequence length="139" mass="15662">MQASENKTTEKAEPFYRLSVPKQKTSSEIINEARNVLRTVRTWRPFTPTEDQRKLFGPGSSRPLQNRPPSVFSLHASSFDLPESRPVSGVRLSPLDHRPILVTFAKDDDSSISFPKPPADAAEVRKVSSARARLFRRTS</sequence>
<dbReference type="EMBL" id="KK437650">
    <property type="protein sequence ID" value="KFQ69207.1"/>
    <property type="molecule type" value="Genomic_DNA"/>
</dbReference>
<accession>A0A091T6J0</accession>
<feature type="region of interest" description="Disordered" evidence="1">
    <location>
        <begin position="107"/>
        <end position="139"/>
    </location>
</feature>
<evidence type="ECO:0000313" key="3">
    <source>
        <dbReference type="Proteomes" id="UP000053638"/>
    </source>
</evidence>
<proteinExistence type="predicted"/>
<evidence type="ECO:0000256" key="1">
    <source>
        <dbReference type="SAM" id="MobiDB-lite"/>
    </source>
</evidence>
<dbReference type="PANTHER" id="PTHR21356">
    <property type="entry name" value="ARMADILLO REPEAT CONTAINING 2"/>
    <property type="match status" value="1"/>
</dbReference>
<dbReference type="PhylomeDB" id="A0A091T6J0"/>
<keyword evidence="3" id="KW-1185">Reference proteome</keyword>
<feature type="region of interest" description="Disordered" evidence="1">
    <location>
        <begin position="48"/>
        <end position="69"/>
    </location>
</feature>
<gene>
    <name evidence="2" type="ORF">N335_12821</name>
</gene>
<feature type="non-terminal residue" evidence="2">
    <location>
        <position position="139"/>
    </location>
</feature>